<reference evidence="2 3" key="1">
    <citation type="submission" date="2020-11" db="EMBL/GenBank/DDBJ databases">
        <title>Draft Genome of Enterobacter sp. strain EMC7.</title>
        <authorList>
            <person name="Barman P."/>
            <person name="Sinha S."/>
            <person name="Sen S."/>
            <person name="Chakraborty R."/>
        </authorList>
    </citation>
    <scope>NUCLEOTIDE SEQUENCE [LARGE SCALE GENOMIC DNA]</scope>
    <source>
        <strain evidence="2 3">EMC7</strain>
    </source>
</reference>
<protein>
    <submittedName>
        <fullName evidence="2">Uncharacterized protein</fullName>
    </submittedName>
</protein>
<name>A0ABS7RYV8_9ENTR</name>
<evidence type="ECO:0000256" key="1">
    <source>
        <dbReference type="SAM" id="SignalP"/>
    </source>
</evidence>
<dbReference type="Proteomes" id="UP000706580">
    <property type="component" value="Unassembled WGS sequence"/>
</dbReference>
<keyword evidence="3" id="KW-1185">Reference proteome</keyword>
<accession>A0ABS7RYV8</accession>
<evidence type="ECO:0000313" key="2">
    <source>
        <dbReference type="EMBL" id="MBZ0059491.1"/>
    </source>
</evidence>
<organism evidence="2 3">
    <name type="scientific">Leclercia barmai</name>
    <dbReference type="NCBI Taxonomy" id="2785629"/>
    <lineage>
        <taxon>Bacteria</taxon>
        <taxon>Pseudomonadati</taxon>
        <taxon>Pseudomonadota</taxon>
        <taxon>Gammaproteobacteria</taxon>
        <taxon>Enterobacterales</taxon>
        <taxon>Enterobacteriaceae</taxon>
        <taxon>Leclercia</taxon>
    </lineage>
</organism>
<evidence type="ECO:0000313" key="3">
    <source>
        <dbReference type="Proteomes" id="UP000706580"/>
    </source>
</evidence>
<comment type="caution">
    <text evidence="2">The sequence shown here is derived from an EMBL/GenBank/DDBJ whole genome shotgun (WGS) entry which is preliminary data.</text>
</comment>
<gene>
    <name evidence="2" type="ORF">ITX56_17120</name>
</gene>
<proteinExistence type="predicted"/>
<keyword evidence="1" id="KW-0732">Signal</keyword>
<feature type="signal peptide" evidence="1">
    <location>
        <begin position="1"/>
        <end position="20"/>
    </location>
</feature>
<feature type="chain" id="PRO_5047134263" evidence="1">
    <location>
        <begin position="21"/>
        <end position="115"/>
    </location>
</feature>
<dbReference type="EMBL" id="JADMNK010000010">
    <property type="protein sequence ID" value="MBZ0059491.1"/>
    <property type="molecule type" value="Genomic_DNA"/>
</dbReference>
<dbReference type="RefSeq" id="WP_223075172.1">
    <property type="nucleotide sequence ID" value="NZ_JADMNK010000010.1"/>
</dbReference>
<sequence length="115" mass="12548">MKLIKTLIATVLLTAGTAHADGVDLTPADCAHAKKELEAYNAKFTKNTEYRRTFADKATYAYALACQSAGLIVIPMFLTQAPEASKEVREYCADNARSRGETERCLVSGKLDSDQ</sequence>